<dbReference type="PANTHER" id="PTHR33744">
    <property type="entry name" value="CARBOHYDRATE DIACID REGULATOR"/>
    <property type="match status" value="1"/>
</dbReference>
<comment type="caution">
    <text evidence="3">The sequence shown here is derived from an EMBL/GenBank/DDBJ whole genome shotgun (WGS) entry which is preliminary data.</text>
</comment>
<dbReference type="Proteomes" id="UP000245469">
    <property type="component" value="Unassembled WGS sequence"/>
</dbReference>
<gene>
    <name evidence="3" type="ORF">BXY45_1119</name>
</gene>
<feature type="domain" description="PucR C-terminal helix-turn-helix" evidence="2">
    <location>
        <begin position="466"/>
        <end position="523"/>
    </location>
</feature>
<sequence length="533" mass="54707">MALLVREALQHPVVSAASPQVLTDGADLDVPVRWVHSSEIYEIGPLLTGGELLLTTGLGVSGADAGARRHYVRDLAARGVAALAIEVGRSLPAVPPEMVDEATRRGLPLVVLREVVPFIRISEALNTLIVDDTSARLRLSERVTAAVQAAQAEERGLAGLLAAVGQLLGRPLVLVSAGGALVSAAGTPDDRAAWRVVESPAAVQVDVVVRGRRWGAVAAGSPSGVGAGGSGAAGGAGDVAVQISDDDVSAALSRLAPALALELLHGRGTPHRPDQLAARLLADLVEGESPDTDLLVRAGAAGFHPGAADVVVGVAVDVPESRTGLSLLQAAARSTGSGGTVLRGRVGADVLALFALDRPDPVRVVAEALTAAWRRAGEPPLQAAVGDAVAADRGAAGWRWTLGRARAAASLASRAPAPPEAAGRVTTARAWALELLLHENGAPVADIADSTLRGLRRWDARHGSDLVRTVETHLRFGGSPSRTAEELQIGRQAVYQRLARIEELLGHPLDAPDAHAALLVAAAAARLARTPSP</sequence>
<proteinExistence type="predicted"/>
<accession>A0A316A6P5</accession>
<dbReference type="PANTHER" id="PTHR33744:SF1">
    <property type="entry name" value="DNA-BINDING TRANSCRIPTIONAL ACTIVATOR ADER"/>
    <property type="match status" value="1"/>
</dbReference>
<dbReference type="InterPro" id="IPR012914">
    <property type="entry name" value="PucR_dom"/>
</dbReference>
<dbReference type="EMBL" id="QGDQ01000011">
    <property type="protein sequence ID" value="PWJ53606.1"/>
    <property type="molecule type" value="Genomic_DNA"/>
</dbReference>
<evidence type="ECO:0000313" key="4">
    <source>
        <dbReference type="Proteomes" id="UP000245469"/>
    </source>
</evidence>
<name>A0A316A6P5_9ACTN</name>
<keyword evidence="4" id="KW-1185">Reference proteome</keyword>
<dbReference type="Pfam" id="PF07905">
    <property type="entry name" value="PucR"/>
    <property type="match status" value="1"/>
</dbReference>
<evidence type="ECO:0000259" key="1">
    <source>
        <dbReference type="Pfam" id="PF07905"/>
    </source>
</evidence>
<evidence type="ECO:0000313" key="3">
    <source>
        <dbReference type="EMBL" id="PWJ53606.1"/>
    </source>
</evidence>
<dbReference type="Gene3D" id="1.10.10.2840">
    <property type="entry name" value="PucR C-terminal helix-turn-helix domain"/>
    <property type="match status" value="1"/>
</dbReference>
<reference evidence="3 4" key="1">
    <citation type="submission" date="2018-03" db="EMBL/GenBank/DDBJ databases">
        <title>Genomic Encyclopedia of Archaeal and Bacterial Type Strains, Phase II (KMG-II): from individual species to whole genera.</title>
        <authorList>
            <person name="Goeker M."/>
        </authorList>
    </citation>
    <scope>NUCLEOTIDE SEQUENCE [LARGE SCALE GENOMIC DNA]</scope>
    <source>
        <strain evidence="3 4">DSM 44889</strain>
    </source>
</reference>
<dbReference type="InterPro" id="IPR051448">
    <property type="entry name" value="CdaR-like_regulators"/>
</dbReference>
<protein>
    <submittedName>
        <fullName evidence="3">Purine catabolism regulator</fullName>
    </submittedName>
</protein>
<dbReference type="Pfam" id="PF13556">
    <property type="entry name" value="HTH_30"/>
    <property type="match status" value="1"/>
</dbReference>
<dbReference type="AlphaFoldDB" id="A0A316A6P5"/>
<feature type="domain" description="Purine catabolism PurC-like" evidence="1">
    <location>
        <begin position="8"/>
        <end position="129"/>
    </location>
</feature>
<dbReference type="RefSeq" id="WP_170131430.1">
    <property type="nucleotide sequence ID" value="NZ_QGDQ01000011.1"/>
</dbReference>
<evidence type="ECO:0000259" key="2">
    <source>
        <dbReference type="Pfam" id="PF13556"/>
    </source>
</evidence>
<organism evidence="3 4">
    <name type="scientific">Quadrisphaera granulorum</name>
    <dbReference type="NCBI Taxonomy" id="317664"/>
    <lineage>
        <taxon>Bacteria</taxon>
        <taxon>Bacillati</taxon>
        <taxon>Actinomycetota</taxon>
        <taxon>Actinomycetes</taxon>
        <taxon>Kineosporiales</taxon>
        <taxon>Kineosporiaceae</taxon>
        <taxon>Quadrisphaera</taxon>
    </lineage>
</organism>
<dbReference type="InterPro" id="IPR025736">
    <property type="entry name" value="PucR_C-HTH_dom"/>
</dbReference>
<dbReference type="InterPro" id="IPR042070">
    <property type="entry name" value="PucR_C-HTH_sf"/>
</dbReference>